<reference evidence="2" key="1">
    <citation type="submission" date="2022-11" db="UniProtKB">
        <authorList>
            <consortium name="WormBaseParasite"/>
        </authorList>
    </citation>
    <scope>IDENTIFICATION</scope>
</reference>
<dbReference type="Proteomes" id="UP000887579">
    <property type="component" value="Unplaced"/>
</dbReference>
<dbReference type="WBParaSite" id="ES5_v2.g22714.t1">
    <property type="protein sequence ID" value="ES5_v2.g22714.t1"/>
    <property type="gene ID" value="ES5_v2.g22714"/>
</dbReference>
<evidence type="ECO:0000313" key="1">
    <source>
        <dbReference type="Proteomes" id="UP000887579"/>
    </source>
</evidence>
<proteinExistence type="predicted"/>
<accession>A0AC34FYY0</accession>
<evidence type="ECO:0000313" key="2">
    <source>
        <dbReference type="WBParaSite" id="ES5_v2.g22714.t1"/>
    </source>
</evidence>
<protein>
    <submittedName>
        <fullName evidence="2">RZ-type domain-containing protein</fullName>
    </submittedName>
</protein>
<name>A0AC34FYY0_9BILA</name>
<sequence length="413" mass="47736">MFLNSVKYLATPVDDPLHLCIGVCGEECLKICNPEKFQEIFFGTEEDEDAKFLQLKDCGHIFEVSGLDQWIASKLPNKDDSMIEIVEICCPRCKTPIRKSKRYIGFLNQRAADIEQNKHHIRGLTTAVRKDEQKKFFAEVDNVFKIPDLINVNEIEILKFLEEPPTLMTKTWFTSSRNLLAIAKKLLEYNNFAFEHLQRYHLHSAEKLCYCDQIKKKLQIHNFMDFMNEEFDVLIERINIKEMSETIIAQLDNEVSRFGFINEIFIYMIQLYKANEDLEFEHANNLYCILKSLFGNEDFKDAFEKKIWADFKAIVKSHPVKDLGISEKERISIVKALDGAVTKWYKCPNGHLYGIGDCGQAMVETKCPECGTIIGGQNHRLQAGNSDATTEMRQGLTALQIPDPFVVRHGREW</sequence>
<organism evidence="1 2">
    <name type="scientific">Panagrolaimus sp. ES5</name>
    <dbReference type="NCBI Taxonomy" id="591445"/>
    <lineage>
        <taxon>Eukaryota</taxon>
        <taxon>Metazoa</taxon>
        <taxon>Ecdysozoa</taxon>
        <taxon>Nematoda</taxon>
        <taxon>Chromadorea</taxon>
        <taxon>Rhabditida</taxon>
        <taxon>Tylenchina</taxon>
        <taxon>Panagrolaimomorpha</taxon>
        <taxon>Panagrolaimoidea</taxon>
        <taxon>Panagrolaimidae</taxon>
        <taxon>Panagrolaimus</taxon>
    </lineage>
</organism>